<dbReference type="InterPro" id="IPR035974">
    <property type="entry name" value="Rap/Ran-GAP_sf"/>
</dbReference>
<evidence type="ECO:0000313" key="1">
    <source>
        <dbReference type="EMBL" id="CAD7224090.1"/>
    </source>
</evidence>
<dbReference type="SUPFAM" id="SSF111347">
    <property type="entry name" value="Rap/Ran-GAP"/>
    <property type="match status" value="1"/>
</dbReference>
<name>A0A7R8ZLU4_9CRUS</name>
<dbReference type="GO" id="GO:0005096">
    <property type="term" value="F:GTPase activator activity"/>
    <property type="evidence" value="ECO:0007669"/>
    <property type="project" value="InterPro"/>
</dbReference>
<dbReference type="EMBL" id="OB660306">
    <property type="protein sequence ID" value="CAD7224090.1"/>
    <property type="molecule type" value="Genomic_DNA"/>
</dbReference>
<sequence length="172" mass="19174">MIRLFLPVGLCSLHLPPPPPGRLKYNYFVRLQQLMDSLEHFNFISTGTSHGPSLLSVKRESISGRSHIRAILRVQSGTQHDLLPASILGDNPGPSKIAKVENYGCWFKKVNGRTSRWWPIETEKHTSGSRSAIIGDILPPLTPSINFIVITSNNERQLKDKAGHCEVNVDRG</sequence>
<dbReference type="Gene3D" id="6.10.140.210">
    <property type="match status" value="1"/>
</dbReference>
<dbReference type="AlphaFoldDB" id="A0A7R8ZLU4"/>
<dbReference type="Pfam" id="PF21022">
    <property type="entry name" value="Rap-GAP_dimer"/>
    <property type="match status" value="1"/>
</dbReference>
<proteinExistence type="predicted"/>
<organism evidence="1">
    <name type="scientific">Cyprideis torosa</name>
    <dbReference type="NCBI Taxonomy" id="163714"/>
    <lineage>
        <taxon>Eukaryota</taxon>
        <taxon>Metazoa</taxon>
        <taxon>Ecdysozoa</taxon>
        <taxon>Arthropoda</taxon>
        <taxon>Crustacea</taxon>
        <taxon>Oligostraca</taxon>
        <taxon>Ostracoda</taxon>
        <taxon>Podocopa</taxon>
        <taxon>Podocopida</taxon>
        <taxon>Cytherocopina</taxon>
        <taxon>Cytheroidea</taxon>
        <taxon>Cytherideidae</taxon>
        <taxon>Cyprideis</taxon>
    </lineage>
</organism>
<reference evidence="1" key="1">
    <citation type="submission" date="2020-11" db="EMBL/GenBank/DDBJ databases">
        <authorList>
            <person name="Tran Van P."/>
        </authorList>
    </citation>
    <scope>NUCLEOTIDE SEQUENCE</scope>
</reference>
<protein>
    <submittedName>
        <fullName evidence="1">Uncharacterized protein</fullName>
    </submittedName>
</protein>
<gene>
    <name evidence="1" type="ORF">CTOB1V02_LOCUS2060</name>
</gene>
<dbReference type="GO" id="GO:0051056">
    <property type="term" value="P:regulation of small GTPase mediated signal transduction"/>
    <property type="evidence" value="ECO:0007669"/>
    <property type="project" value="InterPro"/>
</dbReference>
<accession>A0A7R8ZLU4</accession>